<comment type="subcellular location">
    <subcellularLocation>
        <location evidence="2">Cell inner membrane</location>
        <topology evidence="2">Single-pass type II membrane protein</topology>
    </subcellularLocation>
</comment>
<keyword evidence="14" id="KW-0437">Light-harvesting polypeptide</keyword>
<evidence type="ECO:0000256" key="2">
    <source>
        <dbReference type="ARBA" id="ARBA00004249"/>
    </source>
</evidence>
<evidence type="ECO:0000256" key="6">
    <source>
        <dbReference type="ARBA" id="ARBA00022549"/>
    </source>
</evidence>
<evidence type="ECO:0000256" key="12">
    <source>
        <dbReference type="ARBA" id="ARBA00022991"/>
    </source>
</evidence>
<keyword evidence="4" id="KW-1003">Cell membrane</keyword>
<dbReference type="Pfam" id="PF00556">
    <property type="entry name" value="LHC"/>
    <property type="match status" value="1"/>
</dbReference>
<dbReference type="GO" id="GO:0046872">
    <property type="term" value="F:metal ion binding"/>
    <property type="evidence" value="ECO:0007669"/>
    <property type="project" value="UniProtKB-KW"/>
</dbReference>
<dbReference type="GO" id="GO:0005886">
    <property type="term" value="C:plasma membrane"/>
    <property type="evidence" value="ECO:0007669"/>
    <property type="project" value="UniProtKB-SubCell"/>
</dbReference>
<comment type="function">
    <text evidence="1">Antenna complexes are light-harvesting systems, which transfer the excitation energy to the reaction centers.</text>
</comment>
<keyword evidence="8 15" id="KW-0479">Metal-binding</keyword>
<evidence type="ECO:0000256" key="13">
    <source>
        <dbReference type="ARBA" id="ARBA00023136"/>
    </source>
</evidence>
<dbReference type="Proteomes" id="UP000184391">
    <property type="component" value="Unassembled WGS sequence"/>
</dbReference>
<dbReference type="GO" id="GO:0042314">
    <property type="term" value="F:bacteriochlorophyll binding"/>
    <property type="evidence" value="ECO:0007669"/>
    <property type="project" value="UniProtKB-KW"/>
</dbReference>
<dbReference type="EMBL" id="FRDF01000008">
    <property type="protein sequence ID" value="SHN57535.1"/>
    <property type="molecule type" value="Genomic_DNA"/>
</dbReference>
<feature type="transmembrane region" description="Helical" evidence="16">
    <location>
        <begin position="31"/>
        <end position="50"/>
    </location>
</feature>
<keyword evidence="19" id="KW-1185">Reference proteome</keyword>
<dbReference type="RefSeq" id="WP_072674180.1">
    <property type="nucleotide sequence ID" value="NZ_FRDF01000008.1"/>
</dbReference>
<proteinExistence type="inferred from homology"/>
<dbReference type="InterPro" id="IPR035889">
    <property type="entry name" value="Light-harvesting_complex"/>
</dbReference>
<comment type="similarity">
    <text evidence="3">Belongs to the antenna complex beta subunit family.</text>
</comment>
<evidence type="ECO:0000256" key="9">
    <source>
        <dbReference type="ARBA" id="ARBA00022842"/>
    </source>
</evidence>
<evidence type="ECO:0000259" key="17">
    <source>
        <dbReference type="Pfam" id="PF00556"/>
    </source>
</evidence>
<dbReference type="STRING" id="198312.SAMN02745193_01657"/>
<keyword evidence="11 16" id="KW-1133">Transmembrane helix</keyword>
<evidence type="ECO:0000256" key="11">
    <source>
        <dbReference type="ARBA" id="ARBA00022989"/>
    </source>
</evidence>
<dbReference type="InterPro" id="IPR023624">
    <property type="entry name" value="Antenna_beta_dom_sf"/>
</dbReference>
<evidence type="ECO:0000256" key="15">
    <source>
        <dbReference type="PIRSR" id="PIRSR002900-1"/>
    </source>
</evidence>
<evidence type="ECO:0000256" key="3">
    <source>
        <dbReference type="ARBA" id="ARBA00011052"/>
    </source>
</evidence>
<gene>
    <name evidence="18" type="ORF">SAMN02745193_01657</name>
</gene>
<dbReference type="PIRSF" id="PIRSF002900">
    <property type="entry name" value="Antenna_beta"/>
    <property type="match status" value="1"/>
</dbReference>
<evidence type="ECO:0000256" key="10">
    <source>
        <dbReference type="ARBA" id="ARBA00022956"/>
    </source>
</evidence>
<organism evidence="18 19">
    <name type="scientific">Erythrobacter sanguineus</name>
    <dbReference type="NCBI Taxonomy" id="198312"/>
    <lineage>
        <taxon>Bacteria</taxon>
        <taxon>Pseudomonadati</taxon>
        <taxon>Pseudomonadota</taxon>
        <taxon>Alphaproteobacteria</taxon>
        <taxon>Sphingomonadales</taxon>
        <taxon>Erythrobacteraceae</taxon>
        <taxon>Erythrobacter/Porphyrobacter group</taxon>
        <taxon>Erythrobacter</taxon>
    </lineage>
</organism>
<dbReference type="InterPro" id="IPR000066">
    <property type="entry name" value="Antenna_a/b"/>
</dbReference>
<accession>A0A1M7SGD0</accession>
<evidence type="ECO:0000256" key="1">
    <source>
        <dbReference type="ARBA" id="ARBA00002455"/>
    </source>
</evidence>
<evidence type="ECO:0000256" key="16">
    <source>
        <dbReference type="SAM" id="Phobius"/>
    </source>
</evidence>
<evidence type="ECO:0000313" key="18">
    <source>
        <dbReference type="EMBL" id="SHN57535.1"/>
    </source>
</evidence>
<evidence type="ECO:0000313" key="19">
    <source>
        <dbReference type="Proteomes" id="UP000184391"/>
    </source>
</evidence>
<dbReference type="AlphaFoldDB" id="A0A1M7SGD0"/>
<name>A0A1M7SGD0_9SPHN</name>
<dbReference type="Gene3D" id="1.20.5.250">
    <property type="match status" value="1"/>
</dbReference>
<reference evidence="19" key="1">
    <citation type="submission" date="2016-12" db="EMBL/GenBank/DDBJ databases">
        <authorList>
            <person name="Varghese N."/>
            <person name="Submissions S."/>
        </authorList>
    </citation>
    <scope>NUCLEOTIDE SEQUENCE [LARGE SCALE GENOMIC DNA]</scope>
    <source>
        <strain evidence="19">DSM 11032</strain>
    </source>
</reference>
<sequence>MAGDDTKVYPTGLTEAQALEINDGLKWGTRIYFGIAVAAHILAFILTPWLK</sequence>
<protein>
    <submittedName>
        <fullName evidence="18">Light-harvesting protein B-800-850 beta chain</fullName>
    </submittedName>
</protein>
<keyword evidence="12" id="KW-0157">Chromophore</keyword>
<feature type="binding site" description="axial binding residue" evidence="15">
    <location>
        <position position="40"/>
    </location>
    <ligand>
        <name>a bacteriochlorophyll</name>
        <dbReference type="ChEBI" id="CHEBI:38201"/>
    </ligand>
    <ligandPart>
        <name>Mg</name>
        <dbReference type="ChEBI" id="CHEBI:25107"/>
    </ligandPart>
</feature>
<keyword evidence="9 15" id="KW-0460">Magnesium</keyword>
<dbReference type="OrthoDB" id="7391998at2"/>
<keyword evidence="6" id="KW-0042">Antenna complex</keyword>
<dbReference type="PRINTS" id="PR00674">
    <property type="entry name" value="LIGHTHARVSTB"/>
</dbReference>
<evidence type="ECO:0000256" key="14">
    <source>
        <dbReference type="ARBA" id="ARBA00023243"/>
    </source>
</evidence>
<keyword evidence="7 16" id="KW-0812">Transmembrane</keyword>
<evidence type="ECO:0000256" key="4">
    <source>
        <dbReference type="ARBA" id="ARBA00022475"/>
    </source>
</evidence>
<feature type="domain" description="Antenna complex alpha/beta subunit" evidence="17">
    <location>
        <begin position="16"/>
        <end position="50"/>
    </location>
</feature>
<dbReference type="GO" id="GO:0019684">
    <property type="term" value="P:photosynthesis, light reaction"/>
    <property type="evidence" value="ECO:0007669"/>
    <property type="project" value="InterPro"/>
</dbReference>
<keyword evidence="10" id="KW-0076">Bacteriochlorophyll</keyword>
<keyword evidence="5" id="KW-0148">Chlorophyll</keyword>
<dbReference type="GO" id="GO:0030077">
    <property type="term" value="C:plasma membrane light-harvesting complex"/>
    <property type="evidence" value="ECO:0007669"/>
    <property type="project" value="InterPro"/>
</dbReference>
<evidence type="ECO:0000256" key="8">
    <source>
        <dbReference type="ARBA" id="ARBA00022723"/>
    </source>
</evidence>
<evidence type="ECO:0000256" key="7">
    <source>
        <dbReference type="ARBA" id="ARBA00022692"/>
    </source>
</evidence>
<keyword evidence="13 16" id="KW-0472">Membrane</keyword>
<dbReference type="InterPro" id="IPR002362">
    <property type="entry name" value="LHB-1/5"/>
</dbReference>
<dbReference type="SUPFAM" id="SSF56918">
    <property type="entry name" value="Light-harvesting complex subunits"/>
    <property type="match status" value="1"/>
</dbReference>
<evidence type="ECO:0000256" key="5">
    <source>
        <dbReference type="ARBA" id="ARBA00022494"/>
    </source>
</evidence>